<evidence type="ECO:0000256" key="1">
    <source>
        <dbReference type="SAM" id="MobiDB-lite"/>
    </source>
</evidence>
<evidence type="ECO:0000313" key="4">
    <source>
        <dbReference type="Proteomes" id="UP001208570"/>
    </source>
</evidence>
<protein>
    <recommendedName>
        <fullName evidence="2">BHLH domain-containing protein</fullName>
    </recommendedName>
</protein>
<dbReference type="AlphaFoldDB" id="A0AAD9NEE9"/>
<dbReference type="SUPFAM" id="SSF47459">
    <property type="entry name" value="HLH, helix-loop-helix DNA-binding domain"/>
    <property type="match status" value="1"/>
</dbReference>
<dbReference type="InterPro" id="IPR050359">
    <property type="entry name" value="bHLH_transcription_factors"/>
</dbReference>
<dbReference type="GO" id="GO:0005634">
    <property type="term" value="C:nucleus"/>
    <property type="evidence" value="ECO:0007669"/>
    <property type="project" value="TreeGrafter"/>
</dbReference>
<comment type="caution">
    <text evidence="3">The sequence shown here is derived from an EMBL/GenBank/DDBJ whole genome shotgun (WGS) entry which is preliminary data.</text>
</comment>
<evidence type="ECO:0000313" key="3">
    <source>
        <dbReference type="EMBL" id="KAK2165221.1"/>
    </source>
</evidence>
<dbReference type="GO" id="GO:0070888">
    <property type="term" value="F:E-box binding"/>
    <property type="evidence" value="ECO:0007669"/>
    <property type="project" value="TreeGrafter"/>
</dbReference>
<dbReference type="PANTHER" id="PTHR19290">
    <property type="entry name" value="BASIC HELIX-LOOP-HELIX PROTEIN NEUROGENIN-RELATED"/>
    <property type="match status" value="1"/>
</dbReference>
<dbReference type="EMBL" id="JAODUP010000053">
    <property type="protein sequence ID" value="KAK2165221.1"/>
    <property type="molecule type" value="Genomic_DNA"/>
</dbReference>
<dbReference type="GO" id="GO:0046983">
    <property type="term" value="F:protein dimerization activity"/>
    <property type="evidence" value="ECO:0007669"/>
    <property type="project" value="InterPro"/>
</dbReference>
<name>A0AAD9NEE9_9ANNE</name>
<dbReference type="PANTHER" id="PTHR19290:SF102">
    <property type="entry name" value="TRANSCRIPTION FACTOR ATOH8"/>
    <property type="match status" value="1"/>
</dbReference>
<dbReference type="Proteomes" id="UP001208570">
    <property type="component" value="Unassembled WGS sequence"/>
</dbReference>
<dbReference type="Gene3D" id="4.10.280.10">
    <property type="entry name" value="Helix-loop-helix DNA-binding domain"/>
    <property type="match status" value="1"/>
</dbReference>
<keyword evidence="4" id="KW-1185">Reference proteome</keyword>
<evidence type="ECO:0000259" key="2">
    <source>
        <dbReference type="PROSITE" id="PS50888"/>
    </source>
</evidence>
<dbReference type="InterPro" id="IPR036638">
    <property type="entry name" value="HLH_DNA-bd_sf"/>
</dbReference>
<feature type="region of interest" description="Disordered" evidence="1">
    <location>
        <begin position="1"/>
        <end position="22"/>
    </location>
</feature>
<gene>
    <name evidence="3" type="ORF">LSH36_53g05034</name>
</gene>
<dbReference type="Pfam" id="PF00010">
    <property type="entry name" value="HLH"/>
    <property type="match status" value="1"/>
</dbReference>
<dbReference type="SMART" id="SM00353">
    <property type="entry name" value="HLH"/>
    <property type="match status" value="1"/>
</dbReference>
<proteinExistence type="predicted"/>
<dbReference type="GO" id="GO:0045944">
    <property type="term" value="P:positive regulation of transcription by RNA polymerase II"/>
    <property type="evidence" value="ECO:0007669"/>
    <property type="project" value="TreeGrafter"/>
</dbReference>
<reference evidence="3" key="1">
    <citation type="journal article" date="2023" name="Mol. Biol. Evol.">
        <title>Third-Generation Sequencing Reveals the Adaptive Role of the Epigenome in Three Deep-Sea Polychaetes.</title>
        <authorList>
            <person name="Perez M."/>
            <person name="Aroh O."/>
            <person name="Sun Y."/>
            <person name="Lan Y."/>
            <person name="Juniper S.K."/>
            <person name="Young C.R."/>
            <person name="Angers B."/>
            <person name="Qian P.Y."/>
        </authorList>
    </citation>
    <scope>NUCLEOTIDE SEQUENCE</scope>
    <source>
        <strain evidence="3">P08H-3</strain>
    </source>
</reference>
<feature type="domain" description="BHLH" evidence="2">
    <location>
        <begin position="150"/>
        <end position="204"/>
    </location>
</feature>
<dbReference type="PROSITE" id="PS50888">
    <property type="entry name" value="BHLH"/>
    <property type="match status" value="1"/>
</dbReference>
<dbReference type="GO" id="GO:0009653">
    <property type="term" value="P:anatomical structure morphogenesis"/>
    <property type="evidence" value="ECO:0007669"/>
    <property type="project" value="TreeGrafter"/>
</dbReference>
<dbReference type="CDD" id="cd11390">
    <property type="entry name" value="bHLH_TS"/>
    <property type="match status" value="1"/>
</dbReference>
<accession>A0AAD9NEE9</accession>
<dbReference type="GO" id="GO:0003700">
    <property type="term" value="F:DNA-binding transcription factor activity"/>
    <property type="evidence" value="ECO:0007669"/>
    <property type="project" value="TreeGrafter"/>
</dbReference>
<sequence length="250" mass="27771">MSSDNDVYPSTNPSTMIYPNSNNSLPDNISHYPRAPNPLYYGGHTTADMTSCPPPAVAPTLTEMDVSMMATQGQCLASYDPDKALVAFPRHDHTSDYFDISTKRYTICPPYLTSNSTLTDDVYRSTLPGVSTMRRPLVGCNLPVGQQQQQPQGGATERERNRMHLLNDAFDDLRRVVPKSNLSEHQKLSKIATLRLAIHYITALTSILKSTGAEIRKVDVSGVGERRGRRRTRSLLARRDLMRPPPPSLA</sequence>
<dbReference type="InterPro" id="IPR011598">
    <property type="entry name" value="bHLH_dom"/>
</dbReference>
<organism evidence="3 4">
    <name type="scientific">Paralvinella palmiformis</name>
    <dbReference type="NCBI Taxonomy" id="53620"/>
    <lineage>
        <taxon>Eukaryota</taxon>
        <taxon>Metazoa</taxon>
        <taxon>Spiralia</taxon>
        <taxon>Lophotrochozoa</taxon>
        <taxon>Annelida</taxon>
        <taxon>Polychaeta</taxon>
        <taxon>Sedentaria</taxon>
        <taxon>Canalipalpata</taxon>
        <taxon>Terebellida</taxon>
        <taxon>Terebelliformia</taxon>
        <taxon>Alvinellidae</taxon>
        <taxon>Paralvinella</taxon>
    </lineage>
</organism>